<organism evidence="2 3">
    <name type="scientific">Pleuronectes platessa</name>
    <name type="common">European plaice</name>
    <dbReference type="NCBI Taxonomy" id="8262"/>
    <lineage>
        <taxon>Eukaryota</taxon>
        <taxon>Metazoa</taxon>
        <taxon>Chordata</taxon>
        <taxon>Craniata</taxon>
        <taxon>Vertebrata</taxon>
        <taxon>Euteleostomi</taxon>
        <taxon>Actinopterygii</taxon>
        <taxon>Neopterygii</taxon>
        <taxon>Teleostei</taxon>
        <taxon>Neoteleostei</taxon>
        <taxon>Acanthomorphata</taxon>
        <taxon>Carangaria</taxon>
        <taxon>Pleuronectiformes</taxon>
        <taxon>Pleuronectoidei</taxon>
        <taxon>Pleuronectidae</taxon>
        <taxon>Pleuronectes</taxon>
    </lineage>
</organism>
<comment type="caution">
    <text evidence="2">The sequence shown here is derived from an EMBL/GenBank/DDBJ whole genome shotgun (WGS) entry which is preliminary data.</text>
</comment>
<accession>A0A9N7VMF2</accession>
<dbReference type="EMBL" id="CADEAL010004073">
    <property type="protein sequence ID" value="CAB1451001.1"/>
    <property type="molecule type" value="Genomic_DNA"/>
</dbReference>
<keyword evidence="1" id="KW-1133">Transmembrane helix</keyword>
<dbReference type="AlphaFoldDB" id="A0A9N7VMF2"/>
<evidence type="ECO:0000313" key="3">
    <source>
        <dbReference type="Proteomes" id="UP001153269"/>
    </source>
</evidence>
<reference evidence="2" key="1">
    <citation type="submission" date="2020-03" db="EMBL/GenBank/DDBJ databases">
        <authorList>
            <person name="Weist P."/>
        </authorList>
    </citation>
    <scope>NUCLEOTIDE SEQUENCE</scope>
</reference>
<feature type="transmembrane region" description="Helical" evidence="1">
    <location>
        <begin position="89"/>
        <end position="108"/>
    </location>
</feature>
<proteinExistence type="predicted"/>
<keyword evidence="1" id="KW-0472">Membrane</keyword>
<keyword evidence="1" id="KW-0812">Transmembrane</keyword>
<evidence type="ECO:0000313" key="2">
    <source>
        <dbReference type="EMBL" id="CAB1451001.1"/>
    </source>
</evidence>
<protein>
    <submittedName>
        <fullName evidence="2">Uncharacterized protein</fullName>
    </submittedName>
</protein>
<name>A0A9N7VMF2_PLEPL</name>
<keyword evidence="3" id="KW-1185">Reference proteome</keyword>
<sequence>MGTCQPISLISWVRGLHGVAEYLFTSCANTVVSQPQCFSSGQCQGGSLPAAVHCAISHGWLFSQEEKGTEAPIAKRATCVAGKRQTRGLLIEALLIAPVLLLSLHITASTRSTEH</sequence>
<evidence type="ECO:0000256" key="1">
    <source>
        <dbReference type="SAM" id="Phobius"/>
    </source>
</evidence>
<dbReference type="Proteomes" id="UP001153269">
    <property type="component" value="Unassembled WGS sequence"/>
</dbReference>
<gene>
    <name evidence="2" type="ORF">PLEPLA_LOCUS38693</name>
</gene>